<dbReference type="EMBL" id="AM920427">
    <property type="protein sequence ID" value="CAP81265.1"/>
    <property type="molecule type" value="Genomic_DNA"/>
</dbReference>
<accession>B6GZ08</accession>
<evidence type="ECO:0000313" key="2">
    <source>
        <dbReference type="Proteomes" id="UP000000724"/>
    </source>
</evidence>
<dbReference type="Proteomes" id="UP000000724">
    <property type="component" value="Contig Pc00c12"/>
</dbReference>
<dbReference type="VEuPathDB" id="FungiDB:PCH_Pc12g16380"/>
<protein>
    <submittedName>
        <fullName evidence="1">Uncharacterized protein</fullName>
    </submittedName>
</protein>
<gene>
    <name evidence="1" type="ORF">Pc12g16380</name>
    <name evidence="1" type="ORF">PCH_Pc12g16380</name>
</gene>
<proteinExistence type="predicted"/>
<evidence type="ECO:0000313" key="1">
    <source>
        <dbReference type="EMBL" id="CAP81265.1"/>
    </source>
</evidence>
<name>B6GZ08_PENRW</name>
<dbReference type="HOGENOM" id="CLU_1272671_0_0_1"/>
<dbReference type="AlphaFoldDB" id="B6GZ08"/>
<keyword evidence="2" id="KW-1185">Reference proteome</keyword>
<organism evidence="1 2">
    <name type="scientific">Penicillium rubens (strain ATCC 28089 / DSM 1075 / NRRL 1951 / Wisconsin 54-1255)</name>
    <name type="common">Penicillium chrysogenum</name>
    <dbReference type="NCBI Taxonomy" id="500485"/>
    <lineage>
        <taxon>Eukaryota</taxon>
        <taxon>Fungi</taxon>
        <taxon>Dikarya</taxon>
        <taxon>Ascomycota</taxon>
        <taxon>Pezizomycotina</taxon>
        <taxon>Eurotiomycetes</taxon>
        <taxon>Eurotiomycetidae</taxon>
        <taxon>Eurotiales</taxon>
        <taxon>Aspergillaceae</taxon>
        <taxon>Penicillium</taxon>
        <taxon>Penicillium chrysogenum species complex</taxon>
    </lineage>
</organism>
<sequence>MDVEVQLPQLFPTMLGVIVTIYPFSFWTPTIQVRVIGKETPLLSCIGMKHNDITPSGRVHPAQTKINLRGHGSLTLVDVQSQGKKSANSRAIILSELACILFQTSEAGFQLAGPLKCKSGVNSNAQAKQEHFETISLQLRMTLVYSDMSLFSLDLSHQAIQSVLSQSLVLRGHLYWQLAAEQAVVPIISVCSRLSSESPKPDAEINVGLLFQLFLDI</sequence>
<reference evidence="1 2" key="1">
    <citation type="journal article" date="2008" name="Nat. Biotechnol.">
        <title>Genome sequencing and analysis of the filamentous fungus Penicillium chrysogenum.</title>
        <authorList>
            <person name="van den Berg M.A."/>
            <person name="Albang R."/>
            <person name="Albermann K."/>
            <person name="Badger J.H."/>
            <person name="Daran J.-M."/>
            <person name="Driessen A.J.M."/>
            <person name="Garcia-Estrada C."/>
            <person name="Fedorova N.D."/>
            <person name="Harris D.M."/>
            <person name="Heijne W.H.M."/>
            <person name="Joardar V.S."/>
            <person name="Kiel J.A.K.W."/>
            <person name="Kovalchuk A."/>
            <person name="Martin J.F."/>
            <person name="Nierman W.C."/>
            <person name="Nijland J.G."/>
            <person name="Pronk J.T."/>
            <person name="Roubos J.A."/>
            <person name="van der Klei I.J."/>
            <person name="van Peij N.N.M.E."/>
            <person name="Veenhuis M."/>
            <person name="von Doehren H."/>
            <person name="Wagner C."/>
            <person name="Wortman J.R."/>
            <person name="Bovenberg R.A.L."/>
        </authorList>
    </citation>
    <scope>NUCLEOTIDE SEQUENCE [LARGE SCALE GENOMIC DNA]</scope>
    <source>
        <strain evidence="2">ATCC 28089 / DSM 1075 / NRRL 1951 / Wisconsin 54-1255</strain>
    </source>
</reference>